<feature type="compositionally biased region" description="Basic and acidic residues" evidence="4">
    <location>
        <begin position="372"/>
        <end position="410"/>
    </location>
</feature>
<organism evidence="6 7">
    <name type="scientific">Laetiporus sulphureus 93-53</name>
    <dbReference type="NCBI Taxonomy" id="1314785"/>
    <lineage>
        <taxon>Eukaryota</taxon>
        <taxon>Fungi</taxon>
        <taxon>Dikarya</taxon>
        <taxon>Basidiomycota</taxon>
        <taxon>Agaricomycotina</taxon>
        <taxon>Agaricomycetes</taxon>
        <taxon>Polyporales</taxon>
        <taxon>Laetiporus</taxon>
    </lineage>
</organism>
<proteinExistence type="predicted"/>
<evidence type="ECO:0000313" key="6">
    <source>
        <dbReference type="EMBL" id="KZT06399.1"/>
    </source>
</evidence>
<feature type="region of interest" description="Disordered" evidence="4">
    <location>
        <begin position="1"/>
        <end position="21"/>
    </location>
</feature>
<comment type="subcellular location">
    <subcellularLocation>
        <location evidence="1">Nucleus</location>
    </subcellularLocation>
</comment>
<dbReference type="GO" id="GO:0005634">
    <property type="term" value="C:nucleus"/>
    <property type="evidence" value="ECO:0007669"/>
    <property type="project" value="UniProtKB-SubCell"/>
</dbReference>
<name>A0A165E7P3_9APHY</name>
<evidence type="ECO:0000256" key="1">
    <source>
        <dbReference type="ARBA" id="ARBA00004123"/>
    </source>
</evidence>
<dbReference type="RefSeq" id="XP_040764139.1">
    <property type="nucleotide sequence ID" value="XM_040908900.1"/>
</dbReference>
<feature type="coiled-coil region" evidence="3">
    <location>
        <begin position="50"/>
        <end position="77"/>
    </location>
</feature>
<protein>
    <recommendedName>
        <fullName evidence="5">INO80 complex subunit F domain-containing protein</fullName>
    </recommendedName>
</protein>
<keyword evidence="2" id="KW-0539">Nucleus</keyword>
<reference evidence="6 7" key="1">
    <citation type="journal article" date="2016" name="Mol. Biol. Evol.">
        <title>Comparative Genomics of Early-Diverging Mushroom-Forming Fungi Provides Insights into the Origins of Lignocellulose Decay Capabilities.</title>
        <authorList>
            <person name="Nagy L.G."/>
            <person name="Riley R."/>
            <person name="Tritt A."/>
            <person name="Adam C."/>
            <person name="Daum C."/>
            <person name="Floudas D."/>
            <person name="Sun H."/>
            <person name="Yadav J.S."/>
            <person name="Pangilinan J."/>
            <person name="Larsson K.H."/>
            <person name="Matsuura K."/>
            <person name="Barry K."/>
            <person name="Labutti K."/>
            <person name="Kuo R."/>
            <person name="Ohm R.A."/>
            <person name="Bhattacharya S.S."/>
            <person name="Shirouzu T."/>
            <person name="Yoshinaga Y."/>
            <person name="Martin F.M."/>
            <person name="Grigoriev I.V."/>
            <person name="Hibbett D.S."/>
        </authorList>
    </citation>
    <scope>NUCLEOTIDE SEQUENCE [LARGE SCALE GENOMIC DNA]</scope>
    <source>
        <strain evidence="6 7">93-53</strain>
    </source>
</reference>
<feature type="compositionally biased region" description="Low complexity" evidence="4">
    <location>
        <begin position="280"/>
        <end position="292"/>
    </location>
</feature>
<evidence type="ECO:0000259" key="5">
    <source>
        <dbReference type="Pfam" id="PF24245"/>
    </source>
</evidence>
<evidence type="ECO:0000256" key="3">
    <source>
        <dbReference type="SAM" id="Coils"/>
    </source>
</evidence>
<dbReference type="EMBL" id="KV427624">
    <property type="protein sequence ID" value="KZT06399.1"/>
    <property type="molecule type" value="Genomic_DNA"/>
</dbReference>
<feature type="compositionally biased region" description="Basic and acidic residues" evidence="4">
    <location>
        <begin position="555"/>
        <end position="567"/>
    </location>
</feature>
<keyword evidence="3" id="KW-0175">Coiled coil</keyword>
<feature type="compositionally biased region" description="Basic and acidic residues" evidence="4">
    <location>
        <begin position="492"/>
        <end position="503"/>
    </location>
</feature>
<feature type="domain" description="INO80 complex subunit F" evidence="5">
    <location>
        <begin position="53"/>
        <end position="99"/>
    </location>
</feature>
<feature type="compositionally biased region" description="Basic and acidic residues" evidence="4">
    <location>
        <begin position="471"/>
        <end position="480"/>
    </location>
</feature>
<feature type="compositionally biased region" description="Polar residues" evidence="4">
    <location>
        <begin position="450"/>
        <end position="468"/>
    </location>
</feature>
<accession>A0A165E7P3</accession>
<dbReference type="Pfam" id="PF24245">
    <property type="entry name" value="INO80F"/>
    <property type="match status" value="1"/>
</dbReference>
<evidence type="ECO:0000256" key="4">
    <source>
        <dbReference type="SAM" id="MobiDB-lite"/>
    </source>
</evidence>
<gene>
    <name evidence="6" type="ORF">LAESUDRAFT_725836</name>
</gene>
<sequence>MSRQPSPGPSHHLAPMQPMYHPPGVAMNTQFIAKQRNKAIVSGITAGVEDTKYQNKYRELKKKVKEIEADNDRLYFKLLLAKKNIRRMNLERAILYERLAAVPPTPGRHVQELPPEQDPIFHQHPPAPPEHARVIDVSDPALVEYMRTRPDARLVLGPDGRVVAVEDVPPAAVPNGTPAVPSQPPPHGLPLVYGFRHDSGPGYDPNHQLPPLPPMIPLIHPTAEAPPDLPSLNEHHGAPYQPAYAHPHPHPDSSHHPRSSSARPDLDPMSGRDARMDTLPPAAHGHSHSGSPSAPPESQGDRGRRHDVQELAHPRPHSHTHAPQPTPAQTSAQSLPTSEPSHSPASTRGSDRSAGRIHNHQRVGPGANINREMTERDWELRRELEYQRELERERERERERELEYRLRLEREEQEALTAEWMRQQHAQTAATNANSSQNPSRSVSPSGSPIQNHGSQGSRAPSRPTSGEATAYRDDGERGRSKAPRVSNLIGVDRELGYEEHNGAARGSAAEIPAATVDARKRLRGDVEMGDECAGEGRSPAEGSRASSRQGNRAPEGRAVKRRHMDDGGGELGAGEQRDEPMDQD</sequence>
<dbReference type="OrthoDB" id="10070927at2759"/>
<dbReference type="STRING" id="1314785.A0A165E7P3"/>
<dbReference type="AlphaFoldDB" id="A0A165E7P3"/>
<feature type="compositionally biased region" description="Polar residues" evidence="4">
    <location>
        <begin position="321"/>
        <end position="348"/>
    </location>
</feature>
<evidence type="ECO:0000313" key="7">
    <source>
        <dbReference type="Proteomes" id="UP000076871"/>
    </source>
</evidence>
<dbReference type="InParanoid" id="A0A165E7P3"/>
<keyword evidence="7" id="KW-1185">Reference proteome</keyword>
<feature type="compositionally biased region" description="Low complexity" evidence="4">
    <location>
        <begin position="423"/>
        <end position="449"/>
    </location>
</feature>
<dbReference type="InterPro" id="IPR056513">
    <property type="entry name" value="INO80F"/>
</dbReference>
<feature type="compositionally biased region" description="Basic and acidic residues" evidence="4">
    <location>
        <begin position="264"/>
        <end position="276"/>
    </location>
</feature>
<feature type="compositionally biased region" description="Basic and acidic residues" evidence="4">
    <location>
        <begin position="518"/>
        <end position="527"/>
    </location>
</feature>
<feature type="region of interest" description="Disordered" evidence="4">
    <location>
        <begin position="217"/>
        <end position="585"/>
    </location>
</feature>
<dbReference type="Proteomes" id="UP000076871">
    <property type="component" value="Unassembled WGS sequence"/>
</dbReference>
<feature type="compositionally biased region" description="Basic and acidic residues" evidence="4">
    <location>
        <begin position="576"/>
        <end position="585"/>
    </location>
</feature>
<dbReference type="GeneID" id="63825929"/>
<evidence type="ECO:0000256" key="2">
    <source>
        <dbReference type="ARBA" id="ARBA00023242"/>
    </source>
</evidence>
<feature type="compositionally biased region" description="Basic and acidic residues" evidence="4">
    <location>
        <begin position="299"/>
        <end position="313"/>
    </location>
</feature>